<evidence type="ECO:0000313" key="1">
    <source>
        <dbReference type="EMBL" id="AYV82305.1"/>
    </source>
</evidence>
<proteinExistence type="predicted"/>
<name>A0A3G5A4Y2_9VIRU</name>
<organism evidence="1">
    <name type="scientific">Homavirus sp</name>
    <dbReference type="NCBI Taxonomy" id="2487769"/>
    <lineage>
        <taxon>Viruses</taxon>
        <taxon>Varidnaviria</taxon>
        <taxon>Bamfordvirae</taxon>
        <taxon>Nucleocytoviricota</taxon>
        <taxon>Megaviricetes</taxon>
        <taxon>Imitervirales</taxon>
        <taxon>Mimiviridae</taxon>
        <taxon>Klosneuvirinae</taxon>
    </lineage>
</organism>
<reference evidence="1" key="1">
    <citation type="submission" date="2018-10" db="EMBL/GenBank/DDBJ databases">
        <title>Hidden diversity of soil giant viruses.</title>
        <authorList>
            <person name="Schulz F."/>
            <person name="Alteio L."/>
            <person name="Goudeau D."/>
            <person name="Ryan E.M."/>
            <person name="Malmstrom R.R."/>
            <person name="Blanchard J."/>
            <person name="Woyke T."/>
        </authorList>
    </citation>
    <scope>NUCLEOTIDE SEQUENCE</scope>
    <source>
        <strain evidence="1">HOV1</strain>
    </source>
</reference>
<protein>
    <submittedName>
        <fullName evidence="1">Uncharacterized protein</fullName>
    </submittedName>
</protein>
<feature type="non-terminal residue" evidence="1">
    <location>
        <position position="238"/>
    </location>
</feature>
<sequence length="238" mass="27598">MDNNTDNPEYINLFDIPKVYDDTNYIQDNFSLIYQIQNVTCVDNSRLSVDNSRLSVDNSRLSVDNSRLSVDNSRLSVDNSRLSIDNSRLSVDNHFPPADTADTVDSKNYACIMEVGKITNTGDIMINKFDLNKKIRCIMVSTIYNKEQLIEASNTCRFNMIKIIINYNDGQKLIPICYMTLNFNFFDHIKEKKSIINYISTKNSIIKLNGIYYISLHYTDNISRKYVRLKNFETYLGH</sequence>
<gene>
    <name evidence="1" type="ORF">Homavirus28_1</name>
</gene>
<dbReference type="EMBL" id="MK072359">
    <property type="protein sequence ID" value="AYV82305.1"/>
    <property type="molecule type" value="Genomic_DNA"/>
</dbReference>
<accession>A0A3G5A4Y2</accession>